<dbReference type="AlphaFoldDB" id="A0A9D5I0F1"/>
<comment type="caution">
    <text evidence="2">The sequence shown here is derived from an EMBL/GenBank/DDBJ whole genome shotgun (WGS) entry which is preliminary data.</text>
</comment>
<keyword evidence="1" id="KW-1133">Transmembrane helix</keyword>
<sequence>MIQKKEVFLKHLLNTSHLIRLYVILELLQIIKVGVILKKVIVISAVALLLVVGGILMTRAMNQPNDIALSDRFTSSFLQEDIKTDEGFHFFESQNGHYSMWFPANFYLESEPTSYITKDHYELLNFYEDGADSNGIERHIQMRYSGELNPQLIDTDLNLLLDEFAFNDEYTEINYDSNKIYYGSSHKELDGTKVITSSPSEHEANQHFALVVNKEETKSVTVSYRLNCIGQTTCEIVTEKEKTFFETLINQIKFR</sequence>
<evidence type="ECO:0000313" key="2">
    <source>
        <dbReference type="EMBL" id="KQL56992.1"/>
    </source>
</evidence>
<dbReference type="EMBL" id="LJJD01000022">
    <property type="protein sequence ID" value="KQL56992.1"/>
    <property type="molecule type" value="Genomic_DNA"/>
</dbReference>
<feature type="transmembrane region" description="Helical" evidence="1">
    <location>
        <begin position="37"/>
        <end position="57"/>
    </location>
</feature>
<gene>
    <name evidence="2" type="ORF">AN965_11060</name>
</gene>
<organism evidence="2 3">
    <name type="scientific">Alkalicoccobacillus plakortidis</name>
    <dbReference type="NCBI Taxonomy" id="444060"/>
    <lineage>
        <taxon>Bacteria</taxon>
        <taxon>Bacillati</taxon>
        <taxon>Bacillota</taxon>
        <taxon>Bacilli</taxon>
        <taxon>Bacillales</taxon>
        <taxon>Bacillaceae</taxon>
        <taxon>Alkalicoccobacillus</taxon>
    </lineage>
</organism>
<proteinExistence type="predicted"/>
<keyword evidence="3" id="KW-1185">Reference proteome</keyword>
<accession>A0A9D5I0F1</accession>
<reference evidence="2 3" key="1">
    <citation type="submission" date="2015-09" db="EMBL/GenBank/DDBJ databases">
        <title>Genome sequencing project for genomic taxonomy and phylogenomics of Bacillus-like bacteria.</title>
        <authorList>
            <person name="Liu B."/>
            <person name="Wang J."/>
            <person name="Zhu Y."/>
            <person name="Liu G."/>
            <person name="Chen Q."/>
            <person name="Chen Z."/>
            <person name="Lan J."/>
            <person name="Che J."/>
            <person name="Ge C."/>
            <person name="Shi H."/>
            <person name="Pan Z."/>
            <person name="Liu X."/>
        </authorList>
    </citation>
    <scope>NUCLEOTIDE SEQUENCE [LARGE SCALE GENOMIC DNA]</scope>
    <source>
        <strain evidence="2 3">DSM 19153</strain>
    </source>
</reference>
<dbReference type="Proteomes" id="UP000051061">
    <property type="component" value="Unassembled WGS sequence"/>
</dbReference>
<protein>
    <submittedName>
        <fullName evidence="2">Uncharacterized protein</fullName>
    </submittedName>
</protein>
<evidence type="ECO:0000313" key="3">
    <source>
        <dbReference type="Proteomes" id="UP000051061"/>
    </source>
</evidence>
<keyword evidence="1" id="KW-0812">Transmembrane</keyword>
<evidence type="ECO:0000256" key="1">
    <source>
        <dbReference type="SAM" id="Phobius"/>
    </source>
</evidence>
<keyword evidence="1" id="KW-0472">Membrane</keyword>
<name>A0A9D5I0F1_9BACI</name>